<dbReference type="KEGG" id="psco:LY89DRAFT_733423"/>
<feature type="compositionally biased region" description="Basic residues" evidence="1">
    <location>
        <begin position="1"/>
        <end position="10"/>
    </location>
</feature>
<sequence>MTANIHKRKYLPTPSTSSEEYDPKTESMTIEEFSRGKDQWRVSAAGHLPVHYPYNFFNSGGFPKIIGKMKLWPRDEPSAAVDTVIIRTNQGDDDKDRFTRWQDACGEILDLLVKKGNLDSSQVQVEIVNPARTNQDESSGIRDTTVRAAIDSVRDALYNIAKAHLGGHLRQISWHMRGPRDAPEEALRPTAMVFVRKRSFLRFTYAQKSIAEALLTPTFPGVFIDLEIVRGGVELC</sequence>
<accession>A0A194XBP9</accession>
<reference evidence="2 3" key="1">
    <citation type="submission" date="2015-10" db="EMBL/GenBank/DDBJ databases">
        <title>Full genome of DAOMC 229536 Phialocephala scopiformis, a fungal endophyte of spruce producing the potent anti-insectan compound rugulosin.</title>
        <authorList>
            <consortium name="DOE Joint Genome Institute"/>
            <person name="Walker A.K."/>
            <person name="Frasz S.L."/>
            <person name="Seifert K.A."/>
            <person name="Miller J.D."/>
            <person name="Mondo S.J."/>
            <person name="Labutti K."/>
            <person name="Lipzen A."/>
            <person name="Dockter R."/>
            <person name="Kennedy M."/>
            <person name="Grigoriev I.V."/>
            <person name="Spatafora J.W."/>
        </authorList>
    </citation>
    <scope>NUCLEOTIDE SEQUENCE [LARGE SCALE GENOMIC DNA]</scope>
    <source>
        <strain evidence="2 3">CBS 120377</strain>
    </source>
</reference>
<dbReference type="EMBL" id="KQ947414">
    <property type="protein sequence ID" value="KUJ17583.1"/>
    <property type="molecule type" value="Genomic_DNA"/>
</dbReference>
<proteinExistence type="predicted"/>
<dbReference type="OrthoDB" id="5424209at2759"/>
<keyword evidence="3" id="KW-1185">Reference proteome</keyword>
<evidence type="ECO:0000313" key="2">
    <source>
        <dbReference type="EMBL" id="KUJ17583.1"/>
    </source>
</evidence>
<name>A0A194XBP9_MOLSC</name>
<feature type="region of interest" description="Disordered" evidence="1">
    <location>
        <begin position="1"/>
        <end position="26"/>
    </location>
</feature>
<dbReference type="InParanoid" id="A0A194XBP9"/>
<evidence type="ECO:0000256" key="1">
    <source>
        <dbReference type="SAM" id="MobiDB-lite"/>
    </source>
</evidence>
<gene>
    <name evidence="2" type="ORF">LY89DRAFT_733423</name>
</gene>
<dbReference type="RefSeq" id="XP_018071938.1">
    <property type="nucleotide sequence ID" value="XM_018219798.1"/>
</dbReference>
<protein>
    <submittedName>
        <fullName evidence="2">Uncharacterized protein</fullName>
    </submittedName>
</protein>
<dbReference type="AlphaFoldDB" id="A0A194XBP9"/>
<organism evidence="2 3">
    <name type="scientific">Mollisia scopiformis</name>
    <name type="common">Conifer needle endophyte fungus</name>
    <name type="synonym">Phialocephala scopiformis</name>
    <dbReference type="NCBI Taxonomy" id="149040"/>
    <lineage>
        <taxon>Eukaryota</taxon>
        <taxon>Fungi</taxon>
        <taxon>Dikarya</taxon>
        <taxon>Ascomycota</taxon>
        <taxon>Pezizomycotina</taxon>
        <taxon>Leotiomycetes</taxon>
        <taxon>Helotiales</taxon>
        <taxon>Mollisiaceae</taxon>
        <taxon>Mollisia</taxon>
    </lineage>
</organism>
<dbReference type="Proteomes" id="UP000070700">
    <property type="component" value="Unassembled WGS sequence"/>
</dbReference>
<dbReference type="GeneID" id="28829524"/>
<evidence type="ECO:0000313" key="3">
    <source>
        <dbReference type="Proteomes" id="UP000070700"/>
    </source>
</evidence>